<dbReference type="Gene3D" id="3.30.360.10">
    <property type="entry name" value="Dihydrodipicolinate Reductase, domain 2"/>
    <property type="match status" value="1"/>
</dbReference>
<proteinExistence type="predicted"/>
<gene>
    <name evidence="3" type="ORF">GV791_11490</name>
</gene>
<reference evidence="3 4" key="1">
    <citation type="submission" date="2020-01" db="EMBL/GenBank/DDBJ databases">
        <title>Genetics and antimicrobial susceptibilities of Nocardia species isolated from the soil; a comparison with species isolated from humans.</title>
        <authorList>
            <person name="Carrasco G."/>
            <person name="Monzon S."/>
            <person name="Sansegundo M."/>
            <person name="Garcia E."/>
            <person name="Garrido N."/>
            <person name="Medina M.J."/>
            <person name="Villalon P."/>
            <person name="Ramirez-Arocha A.C."/>
            <person name="Jimenez P."/>
            <person name="Cuesta I."/>
            <person name="Valdezate S."/>
        </authorList>
    </citation>
    <scope>NUCLEOTIDE SEQUENCE [LARGE SCALE GENOMIC DNA]</scope>
    <source>
        <strain evidence="3 4">CNM20110626</strain>
    </source>
</reference>
<sequence>MRIGIVGLLRGLYMAEWAERIGLEVAAICDRDTERLAAARARFPGALASRDWADLVDAGLDSVILANDFDAHAELAVAFLDRGAHVLSETAACVSEQEGRELIAAAERSTATYSFAENYVFHPHARLVRESIESGEIGAVVAVEADYLHSLSPQDIDGLIGDPAHWRGRIAATAYCTHTVSPLLSLTRAWPVEVSAFPVGPDGARPAAVVLVIRLSDGTLALARHGFLAGEPDSHWSWISVRGAHGLAESLRAGGDGAWSVRVRTEGWTRPDGRPHEDIRQPRPHLVNGHPVDRMAEGTVVLLEGFRATMEHGAAPLIPVRSAVAASLVGVAGAHSLAEGGRPVRVPDVSA</sequence>
<accession>A0A6P1CP77</accession>
<dbReference type="GO" id="GO:0000166">
    <property type="term" value="F:nucleotide binding"/>
    <property type="evidence" value="ECO:0007669"/>
    <property type="project" value="InterPro"/>
</dbReference>
<dbReference type="SUPFAM" id="SSF55347">
    <property type="entry name" value="Glyceraldehyde-3-phosphate dehydrogenase-like, C-terminal domain"/>
    <property type="match status" value="1"/>
</dbReference>
<feature type="domain" description="Gfo/Idh/MocA-like oxidoreductase N-terminal" evidence="1">
    <location>
        <begin position="1"/>
        <end position="114"/>
    </location>
</feature>
<protein>
    <submittedName>
        <fullName evidence="3">Gfo/Idh/MocA family oxidoreductase</fullName>
    </submittedName>
</protein>
<dbReference type="InterPro" id="IPR036291">
    <property type="entry name" value="NAD(P)-bd_dom_sf"/>
</dbReference>
<evidence type="ECO:0000259" key="2">
    <source>
        <dbReference type="Pfam" id="PF22725"/>
    </source>
</evidence>
<evidence type="ECO:0000313" key="3">
    <source>
        <dbReference type="EMBL" id="NEW33174.1"/>
    </source>
</evidence>
<dbReference type="Proteomes" id="UP000471166">
    <property type="component" value="Unassembled WGS sequence"/>
</dbReference>
<dbReference type="AlphaFoldDB" id="A0A6P1CP77"/>
<dbReference type="SUPFAM" id="SSF51735">
    <property type="entry name" value="NAD(P)-binding Rossmann-fold domains"/>
    <property type="match status" value="1"/>
</dbReference>
<dbReference type="Gene3D" id="3.40.50.720">
    <property type="entry name" value="NAD(P)-binding Rossmann-like Domain"/>
    <property type="match status" value="1"/>
</dbReference>
<dbReference type="Pfam" id="PF22725">
    <property type="entry name" value="GFO_IDH_MocA_C3"/>
    <property type="match status" value="1"/>
</dbReference>
<evidence type="ECO:0000313" key="4">
    <source>
        <dbReference type="Proteomes" id="UP000471166"/>
    </source>
</evidence>
<evidence type="ECO:0000259" key="1">
    <source>
        <dbReference type="Pfam" id="PF01408"/>
    </source>
</evidence>
<name>A0A6P1CP77_9NOCA</name>
<dbReference type="RefSeq" id="WP_163844301.1">
    <property type="nucleotide sequence ID" value="NZ_JAAGVB010000014.1"/>
</dbReference>
<dbReference type="EMBL" id="JAAGVB010000014">
    <property type="protein sequence ID" value="NEW33174.1"/>
    <property type="molecule type" value="Genomic_DNA"/>
</dbReference>
<dbReference type="PANTHER" id="PTHR43377">
    <property type="entry name" value="BILIVERDIN REDUCTASE A"/>
    <property type="match status" value="1"/>
</dbReference>
<organism evidence="3 4">
    <name type="scientific">Nocardia cyriacigeorgica</name>
    <dbReference type="NCBI Taxonomy" id="135487"/>
    <lineage>
        <taxon>Bacteria</taxon>
        <taxon>Bacillati</taxon>
        <taxon>Actinomycetota</taxon>
        <taxon>Actinomycetes</taxon>
        <taxon>Mycobacteriales</taxon>
        <taxon>Nocardiaceae</taxon>
        <taxon>Nocardia</taxon>
    </lineage>
</organism>
<dbReference type="InterPro" id="IPR051450">
    <property type="entry name" value="Gfo/Idh/MocA_Oxidoreductases"/>
</dbReference>
<feature type="domain" description="GFO/IDH/MocA-like oxidoreductase" evidence="2">
    <location>
        <begin position="126"/>
        <end position="246"/>
    </location>
</feature>
<dbReference type="InterPro" id="IPR000683">
    <property type="entry name" value="Gfo/Idh/MocA-like_OxRdtase_N"/>
</dbReference>
<dbReference type="Pfam" id="PF01408">
    <property type="entry name" value="GFO_IDH_MocA"/>
    <property type="match status" value="1"/>
</dbReference>
<dbReference type="PANTHER" id="PTHR43377:SF1">
    <property type="entry name" value="BILIVERDIN REDUCTASE A"/>
    <property type="match status" value="1"/>
</dbReference>
<dbReference type="InterPro" id="IPR055170">
    <property type="entry name" value="GFO_IDH_MocA-like_dom"/>
</dbReference>
<comment type="caution">
    <text evidence="3">The sequence shown here is derived from an EMBL/GenBank/DDBJ whole genome shotgun (WGS) entry which is preliminary data.</text>
</comment>